<dbReference type="Gene3D" id="3.20.200.10">
    <property type="entry name" value="MHCK/EF2 kinase"/>
    <property type="match status" value="1"/>
</dbReference>
<feature type="domain" description="Alpha-type protein kinase" evidence="7">
    <location>
        <begin position="268"/>
        <end position="575"/>
    </location>
</feature>
<dbReference type="CDD" id="cd04515">
    <property type="entry name" value="Alpha_kinase"/>
    <property type="match status" value="1"/>
</dbReference>
<accession>A0ABR3JAA8</accession>
<dbReference type="EMBL" id="JASNQZ010000010">
    <property type="protein sequence ID" value="KAL0952589.1"/>
    <property type="molecule type" value="Genomic_DNA"/>
</dbReference>
<keyword evidence="1" id="KW-0723">Serine/threonine-protein kinase</keyword>
<dbReference type="InterPro" id="IPR051852">
    <property type="entry name" value="Alpha-type_PK"/>
</dbReference>
<dbReference type="PANTHER" id="PTHR45992:SF2">
    <property type="entry name" value="EUKARYOTIC ELONGATION FACTOR 2 KINASE"/>
    <property type="match status" value="1"/>
</dbReference>
<evidence type="ECO:0000256" key="6">
    <source>
        <dbReference type="SAM" id="MobiDB-lite"/>
    </source>
</evidence>
<evidence type="ECO:0000256" key="2">
    <source>
        <dbReference type="ARBA" id="ARBA00022679"/>
    </source>
</evidence>
<comment type="caution">
    <text evidence="8">The sequence shown here is derived from an EMBL/GenBank/DDBJ whole genome shotgun (WGS) entry which is preliminary data.</text>
</comment>
<feature type="region of interest" description="Disordered" evidence="6">
    <location>
        <begin position="578"/>
        <end position="630"/>
    </location>
</feature>
<feature type="compositionally biased region" description="Acidic residues" evidence="6">
    <location>
        <begin position="619"/>
        <end position="630"/>
    </location>
</feature>
<dbReference type="PROSITE" id="PS51158">
    <property type="entry name" value="ALPHA_KINASE"/>
    <property type="match status" value="1"/>
</dbReference>
<dbReference type="Pfam" id="PF02816">
    <property type="entry name" value="Alpha_kinase"/>
    <property type="match status" value="1"/>
</dbReference>
<evidence type="ECO:0000256" key="3">
    <source>
        <dbReference type="ARBA" id="ARBA00022741"/>
    </source>
</evidence>
<reference evidence="9" key="1">
    <citation type="submission" date="2024-06" db="EMBL/GenBank/DDBJ databases">
        <title>Multi-omics analyses provide insights into the biosynthesis of the anticancer antibiotic pleurotin in Hohenbuehelia grisea.</title>
        <authorList>
            <person name="Weaver J.A."/>
            <person name="Alberti F."/>
        </authorList>
    </citation>
    <scope>NUCLEOTIDE SEQUENCE [LARGE SCALE GENOMIC DNA]</scope>
    <source>
        <strain evidence="9">T-177</strain>
    </source>
</reference>
<feature type="compositionally biased region" description="Polar residues" evidence="6">
    <location>
        <begin position="605"/>
        <end position="617"/>
    </location>
</feature>
<organism evidence="8 9">
    <name type="scientific">Hohenbuehelia grisea</name>
    <dbReference type="NCBI Taxonomy" id="104357"/>
    <lineage>
        <taxon>Eukaryota</taxon>
        <taxon>Fungi</taxon>
        <taxon>Dikarya</taxon>
        <taxon>Basidiomycota</taxon>
        <taxon>Agaricomycotina</taxon>
        <taxon>Agaricomycetes</taxon>
        <taxon>Agaricomycetidae</taxon>
        <taxon>Agaricales</taxon>
        <taxon>Pleurotineae</taxon>
        <taxon>Pleurotaceae</taxon>
        <taxon>Hohenbuehelia</taxon>
    </lineage>
</organism>
<keyword evidence="4" id="KW-0418">Kinase</keyword>
<evidence type="ECO:0000256" key="5">
    <source>
        <dbReference type="ARBA" id="ARBA00022840"/>
    </source>
</evidence>
<dbReference type="InterPro" id="IPR004166">
    <property type="entry name" value="a-kinase_dom"/>
</dbReference>
<evidence type="ECO:0000313" key="8">
    <source>
        <dbReference type="EMBL" id="KAL0952589.1"/>
    </source>
</evidence>
<gene>
    <name evidence="8" type="ORF">HGRIS_006844</name>
</gene>
<keyword evidence="2" id="KW-0808">Transferase</keyword>
<dbReference type="PANTHER" id="PTHR45992">
    <property type="entry name" value="EUKARYOTIC ELONGATION FACTOR 2 KINASE-RELATED"/>
    <property type="match status" value="1"/>
</dbReference>
<keyword evidence="5" id="KW-0067">ATP-binding</keyword>
<name>A0ABR3JAA8_9AGAR</name>
<proteinExistence type="predicted"/>
<dbReference type="InterPro" id="IPR011009">
    <property type="entry name" value="Kinase-like_dom_sf"/>
</dbReference>
<evidence type="ECO:0000313" key="9">
    <source>
        <dbReference type="Proteomes" id="UP001556367"/>
    </source>
</evidence>
<evidence type="ECO:0000259" key="7">
    <source>
        <dbReference type="PROSITE" id="PS51158"/>
    </source>
</evidence>
<protein>
    <recommendedName>
        <fullName evidence="7">Alpha-type protein kinase domain-containing protein</fullName>
    </recommendedName>
</protein>
<keyword evidence="9" id="KW-1185">Reference proteome</keyword>
<evidence type="ECO:0000256" key="4">
    <source>
        <dbReference type="ARBA" id="ARBA00022777"/>
    </source>
</evidence>
<sequence length="630" mass="68727">MSTNTSCDGCGINFPLRQGSGLCPKCVKLEDHPRDSPEYQDLIGWPQCAICGITRRNLAPTGQVQACGASACKAQALAASEEEPTPLGASTSSNTAIMASTSEANQARAIATTTRLKNFTQAKNIATTTPLTTSTLLQHEHGGGAPGEIKTMIAWQVRISNKPKQIDQVLGSGARKIANSIYLFDYLKDVLATLNLEWTRTHAVSLTMEDVSIRFHGNKVLEPNTTTLTISEFYSHYSSPSRASIYIDSPPKVWSTLSKAKSPLLCLEIFIDYESWFVRAHDDAENQSILNVAKPPKRARVESTITAPDRSKQARKSNNFASGFSLSSANGGAARSAVSLNVTSLSINTITGKPLFVNDREALEILTKPETFVAKRFFRLDDDSPRDVALSTVSVLDNKLQIKAELVRLGWGNWFLKDFYKHCDQTGVTVCRNIAFADAFLAQEIACPSTASGVQAILEDDDGIMWLVEPKRPSSVLKFSGTLGHRTHRKDQRSQTIYAFAHFVLGHSNHELVFADIQGTPSRLEGEDGLVLFDVMTHTLNGDSGIGDCERDGIQTFLDDHQCLDLCMQLGLHDIPLAFKPGPSPGPSSKPAESSSRVSTIRARVTSSANKGKQRSISSDDELVDELYED</sequence>
<dbReference type="SUPFAM" id="SSF56112">
    <property type="entry name" value="Protein kinase-like (PK-like)"/>
    <property type="match status" value="1"/>
</dbReference>
<keyword evidence="3" id="KW-0547">Nucleotide-binding</keyword>
<evidence type="ECO:0000256" key="1">
    <source>
        <dbReference type="ARBA" id="ARBA00022527"/>
    </source>
</evidence>
<dbReference type="Proteomes" id="UP001556367">
    <property type="component" value="Unassembled WGS sequence"/>
</dbReference>